<feature type="compositionally biased region" description="Basic and acidic residues" evidence="4">
    <location>
        <begin position="351"/>
        <end position="365"/>
    </location>
</feature>
<evidence type="ECO:0000256" key="1">
    <source>
        <dbReference type="ARBA" id="ARBA00008947"/>
    </source>
</evidence>
<keyword evidence="2" id="KW-0805">Transcription regulation</keyword>
<evidence type="ECO:0000259" key="5">
    <source>
        <dbReference type="PROSITE" id="PS51344"/>
    </source>
</evidence>
<sequence>MEKMDIIDRLLRAVVRMFYDTKHVLIMEAIIIHKVLTDDELAKLLGIQRKEIRLLCAKLREDRLLSEMVKKEEGTMHRPIQKTFYYIRYTHAVDSIKWHMSVIENKTKEEMMNQVNSQGFICPMCNSRFSPLEAMSNASPDMSAFLCANCGNQLQEEKQSKSAQLGQEKLGKLMDQVSFIINSLMKIDEMLVPDNSFESTLANAVPLQETVLHQAYHRKSSRTAGGLDMTSVPKTQFHVDITTNEQTEEAIRLENERKKQLAQQNALPVWHSTSAVSNAAVSATSYSNADLAGGINSEATESELLTARTAEPNKETKDAIAEYYANLQAAQSADEDEDEEDDEDDEFEELELPKPELSRDTKPNENNDDDEDSDEDGFEDLA</sequence>
<evidence type="ECO:0000313" key="7">
    <source>
        <dbReference type="Proteomes" id="UP000095023"/>
    </source>
</evidence>
<feature type="compositionally biased region" description="Acidic residues" evidence="4">
    <location>
        <begin position="333"/>
        <end position="350"/>
    </location>
</feature>
<proteinExistence type="inferred from homology"/>
<dbReference type="InterPro" id="IPR036390">
    <property type="entry name" value="WH_DNA-bd_sf"/>
</dbReference>
<accession>A0A1E4TK45</accession>
<dbReference type="OrthoDB" id="361102at2759"/>
<reference evidence="7" key="1">
    <citation type="submission" date="2016-02" db="EMBL/GenBank/DDBJ databases">
        <title>Comparative genomics of biotechnologically important yeasts.</title>
        <authorList>
            <consortium name="DOE Joint Genome Institute"/>
            <person name="Riley R."/>
            <person name="Haridas S."/>
            <person name="Wolfe K.H."/>
            <person name="Lopes M.R."/>
            <person name="Hittinger C.T."/>
            <person name="Goker M."/>
            <person name="Salamov A."/>
            <person name="Wisecaver J."/>
            <person name="Long T.M."/>
            <person name="Aerts A.L."/>
            <person name="Barry K."/>
            <person name="Choi C."/>
            <person name="Clum A."/>
            <person name="Coughlan A.Y."/>
            <person name="Deshpande S."/>
            <person name="Douglass A.P."/>
            <person name="Hanson S.J."/>
            <person name="Klenk H.-P."/>
            <person name="Labutti K."/>
            <person name="Lapidus A."/>
            <person name="Lindquist E."/>
            <person name="Lipzen A."/>
            <person name="Meier-Kolthoff J.P."/>
            <person name="Ohm R.A."/>
            <person name="Otillar R.P."/>
            <person name="Pangilinan J."/>
            <person name="Peng Y."/>
            <person name="Rokas A."/>
            <person name="Rosa C.A."/>
            <person name="Scheuner C."/>
            <person name="Sibirny A.A."/>
            <person name="Slot J.C."/>
            <person name="Stielow J.B."/>
            <person name="Sun H."/>
            <person name="Kurtzman C.P."/>
            <person name="Blackwell M."/>
            <person name="Jeffries T.W."/>
            <person name="Grigoriev I.V."/>
        </authorList>
    </citation>
    <scope>NUCLEOTIDE SEQUENCE [LARGE SCALE GENOMIC DNA]</scope>
    <source>
        <strain evidence="7">NRRL Y-17796</strain>
    </source>
</reference>
<dbReference type="AlphaFoldDB" id="A0A1E4TK45"/>
<keyword evidence="7" id="KW-1185">Reference proteome</keyword>
<dbReference type="Proteomes" id="UP000095023">
    <property type="component" value="Unassembled WGS sequence"/>
</dbReference>
<organism evidence="6 7">
    <name type="scientific">Tortispora caseinolytica NRRL Y-17796</name>
    <dbReference type="NCBI Taxonomy" id="767744"/>
    <lineage>
        <taxon>Eukaryota</taxon>
        <taxon>Fungi</taxon>
        <taxon>Dikarya</taxon>
        <taxon>Ascomycota</taxon>
        <taxon>Saccharomycotina</taxon>
        <taxon>Trigonopsidomycetes</taxon>
        <taxon>Trigonopsidales</taxon>
        <taxon>Trigonopsidaceae</taxon>
        <taxon>Tortispora</taxon>
    </lineage>
</organism>
<dbReference type="SUPFAM" id="SSF46785">
    <property type="entry name" value="Winged helix' DNA-binding domain"/>
    <property type="match status" value="1"/>
</dbReference>
<dbReference type="InterPro" id="IPR013083">
    <property type="entry name" value="Znf_RING/FYVE/PHD"/>
</dbReference>
<dbReference type="InterPro" id="IPR002853">
    <property type="entry name" value="TFIIE_asu"/>
</dbReference>
<dbReference type="GO" id="GO:0005673">
    <property type="term" value="C:transcription factor TFIIE complex"/>
    <property type="evidence" value="ECO:0007669"/>
    <property type="project" value="TreeGrafter"/>
</dbReference>
<gene>
    <name evidence="6" type="ORF">CANCADRAFT_696</name>
</gene>
<feature type="compositionally biased region" description="Acidic residues" evidence="4">
    <location>
        <begin position="366"/>
        <end position="382"/>
    </location>
</feature>
<dbReference type="Pfam" id="PF02002">
    <property type="entry name" value="TFIIE_alpha"/>
    <property type="match status" value="1"/>
</dbReference>
<dbReference type="InterPro" id="IPR039997">
    <property type="entry name" value="TFE"/>
</dbReference>
<dbReference type="PANTHER" id="PTHR13097:SF7">
    <property type="entry name" value="GENERAL TRANSCRIPTION FACTOR IIE SUBUNIT 1"/>
    <property type="match status" value="1"/>
</dbReference>
<evidence type="ECO:0000313" key="6">
    <source>
        <dbReference type="EMBL" id="ODV92106.1"/>
    </source>
</evidence>
<protein>
    <recommendedName>
        <fullName evidence="5">HTH TFE/IIEalpha-type domain-containing protein</fullName>
    </recommendedName>
</protein>
<dbReference type="GO" id="GO:0006367">
    <property type="term" value="P:transcription initiation at RNA polymerase II promoter"/>
    <property type="evidence" value="ECO:0007669"/>
    <property type="project" value="InterPro"/>
</dbReference>
<evidence type="ECO:0000256" key="4">
    <source>
        <dbReference type="SAM" id="MobiDB-lite"/>
    </source>
</evidence>
<dbReference type="InterPro" id="IPR017919">
    <property type="entry name" value="TFIIE/TFIIEa_HTH"/>
</dbReference>
<dbReference type="SUPFAM" id="SSF57783">
    <property type="entry name" value="Zinc beta-ribbon"/>
    <property type="match status" value="1"/>
</dbReference>
<dbReference type="PANTHER" id="PTHR13097">
    <property type="entry name" value="TRANSCRIPTION INITIATION FACTOR IIE, ALPHA SUBUNIT"/>
    <property type="match status" value="1"/>
</dbReference>
<dbReference type="InterPro" id="IPR024550">
    <property type="entry name" value="TFIIEa/SarR/Rpc3_HTH_dom"/>
</dbReference>
<dbReference type="SMART" id="SM00531">
    <property type="entry name" value="TFIIE"/>
    <property type="match status" value="1"/>
</dbReference>
<dbReference type="EMBL" id="KV453841">
    <property type="protein sequence ID" value="ODV92106.1"/>
    <property type="molecule type" value="Genomic_DNA"/>
</dbReference>
<dbReference type="PROSITE" id="PS51344">
    <property type="entry name" value="HTH_TFE_IIE"/>
    <property type="match status" value="1"/>
</dbReference>
<keyword evidence="3" id="KW-0804">Transcription</keyword>
<comment type="similarity">
    <text evidence="1">Belongs to the TFIIE alpha subunit family.</text>
</comment>
<evidence type="ECO:0000256" key="2">
    <source>
        <dbReference type="ARBA" id="ARBA00023015"/>
    </source>
</evidence>
<feature type="region of interest" description="Disordered" evidence="4">
    <location>
        <begin position="327"/>
        <end position="382"/>
    </location>
</feature>
<dbReference type="Gene3D" id="3.30.40.10">
    <property type="entry name" value="Zinc/RING finger domain, C3HC4 (zinc finger)"/>
    <property type="match status" value="1"/>
</dbReference>
<name>A0A1E4TK45_9ASCO</name>
<feature type="domain" description="HTH TFE/IIEalpha-type" evidence="5">
    <location>
        <begin position="7"/>
        <end position="97"/>
    </location>
</feature>
<evidence type="ECO:0000256" key="3">
    <source>
        <dbReference type="ARBA" id="ARBA00023163"/>
    </source>
</evidence>